<evidence type="ECO:0000313" key="9">
    <source>
        <dbReference type="Proteomes" id="UP001158576"/>
    </source>
</evidence>
<evidence type="ECO:0000256" key="7">
    <source>
        <dbReference type="SAM" id="MobiDB-lite"/>
    </source>
</evidence>
<dbReference type="InterPro" id="IPR032675">
    <property type="entry name" value="LRR_dom_sf"/>
</dbReference>
<feature type="repeat" description="ANK" evidence="5">
    <location>
        <begin position="872"/>
        <end position="904"/>
    </location>
</feature>
<evidence type="ECO:0000313" key="8">
    <source>
        <dbReference type="EMBL" id="CAG5086655.1"/>
    </source>
</evidence>
<dbReference type="PROSITE" id="PS50297">
    <property type="entry name" value="ANK_REP_REGION"/>
    <property type="match status" value="1"/>
</dbReference>
<protein>
    <submittedName>
        <fullName evidence="8">Oidioi.mRNA.OKI2018_I69.PAR.g11303.t1.cds</fullName>
    </submittedName>
</protein>
<proteinExistence type="predicted"/>
<dbReference type="InterPro" id="IPR052311">
    <property type="entry name" value="MMS22L-TONSL_complex_comp"/>
</dbReference>
<dbReference type="Proteomes" id="UP001158576">
    <property type="component" value="Chromosome PAR"/>
</dbReference>
<dbReference type="PANTHER" id="PTHR46358:SF1">
    <property type="entry name" value="TONSOKU-LIKE PROTEIN"/>
    <property type="match status" value="1"/>
</dbReference>
<dbReference type="InterPro" id="IPR019734">
    <property type="entry name" value="TPR_rpt"/>
</dbReference>
<dbReference type="Pfam" id="PF00023">
    <property type="entry name" value="Ank"/>
    <property type="match status" value="1"/>
</dbReference>
<feature type="repeat" description="TPR" evidence="6">
    <location>
        <begin position="365"/>
        <end position="398"/>
    </location>
</feature>
<dbReference type="SMART" id="SM00248">
    <property type="entry name" value="ANK"/>
    <property type="match status" value="2"/>
</dbReference>
<feature type="compositionally biased region" description="Low complexity" evidence="7">
    <location>
        <begin position="1092"/>
        <end position="1120"/>
    </location>
</feature>
<reference evidence="8 9" key="1">
    <citation type="submission" date="2021-04" db="EMBL/GenBank/DDBJ databases">
        <authorList>
            <person name="Bliznina A."/>
        </authorList>
    </citation>
    <scope>NUCLEOTIDE SEQUENCE [LARGE SCALE GENOMIC DNA]</scope>
</reference>
<keyword evidence="3" id="KW-0677">Repeat</keyword>
<dbReference type="Gene3D" id="1.25.40.20">
    <property type="entry name" value="Ankyrin repeat-containing domain"/>
    <property type="match status" value="1"/>
</dbReference>
<dbReference type="SMART" id="SM00028">
    <property type="entry name" value="TPR"/>
    <property type="match status" value="4"/>
</dbReference>
<feature type="compositionally biased region" description="Low complexity" evidence="7">
    <location>
        <begin position="1019"/>
        <end position="1035"/>
    </location>
</feature>
<feature type="compositionally biased region" description="Basic residues" evidence="7">
    <location>
        <begin position="1080"/>
        <end position="1090"/>
    </location>
</feature>
<keyword evidence="2" id="KW-0433">Leucine-rich repeat</keyword>
<dbReference type="EMBL" id="OU015568">
    <property type="protein sequence ID" value="CAG5086655.1"/>
    <property type="molecule type" value="Genomic_DNA"/>
</dbReference>
<keyword evidence="9" id="KW-1185">Reference proteome</keyword>
<dbReference type="InterPro" id="IPR011990">
    <property type="entry name" value="TPR-like_helical_dom_sf"/>
</dbReference>
<dbReference type="Gene3D" id="3.80.10.10">
    <property type="entry name" value="Ribonuclease Inhibitor"/>
    <property type="match status" value="1"/>
</dbReference>
<keyword evidence="5" id="KW-0040">ANK repeat</keyword>
<evidence type="ECO:0000256" key="5">
    <source>
        <dbReference type="PROSITE-ProRule" id="PRU00023"/>
    </source>
</evidence>
<evidence type="ECO:0000256" key="4">
    <source>
        <dbReference type="ARBA" id="ARBA00023242"/>
    </source>
</evidence>
<name>A0ABN7S2B4_OIKDI</name>
<dbReference type="SUPFAM" id="SSF48452">
    <property type="entry name" value="TPR-like"/>
    <property type="match status" value="1"/>
</dbReference>
<keyword evidence="4" id="KW-0539">Nucleus</keyword>
<evidence type="ECO:0000256" key="2">
    <source>
        <dbReference type="ARBA" id="ARBA00022614"/>
    </source>
</evidence>
<dbReference type="SUPFAM" id="SSF52047">
    <property type="entry name" value="RNI-like"/>
    <property type="match status" value="1"/>
</dbReference>
<feature type="region of interest" description="Disordered" evidence="7">
    <location>
        <begin position="1019"/>
        <end position="1179"/>
    </location>
</feature>
<comment type="subcellular location">
    <subcellularLocation>
        <location evidence="1">Nucleus</location>
    </subcellularLocation>
</comment>
<dbReference type="PROSITE" id="PS50005">
    <property type="entry name" value="TPR"/>
    <property type="match status" value="2"/>
</dbReference>
<organism evidence="8 9">
    <name type="scientific">Oikopleura dioica</name>
    <name type="common">Tunicate</name>
    <dbReference type="NCBI Taxonomy" id="34765"/>
    <lineage>
        <taxon>Eukaryota</taxon>
        <taxon>Metazoa</taxon>
        <taxon>Chordata</taxon>
        <taxon>Tunicata</taxon>
        <taxon>Appendicularia</taxon>
        <taxon>Copelata</taxon>
        <taxon>Oikopleuridae</taxon>
        <taxon>Oikopleura</taxon>
    </lineage>
</organism>
<dbReference type="Gene3D" id="1.25.40.10">
    <property type="entry name" value="Tetratricopeptide repeat domain"/>
    <property type="match status" value="1"/>
</dbReference>
<feature type="repeat" description="TPR" evidence="6">
    <location>
        <begin position="549"/>
        <end position="582"/>
    </location>
</feature>
<gene>
    <name evidence="8" type="ORF">OKIOD_LOCUS2861</name>
</gene>
<dbReference type="PROSITE" id="PS50088">
    <property type="entry name" value="ANK_REPEAT"/>
    <property type="match status" value="1"/>
</dbReference>
<evidence type="ECO:0000256" key="6">
    <source>
        <dbReference type="PROSITE-ProRule" id="PRU00339"/>
    </source>
</evidence>
<evidence type="ECO:0000256" key="3">
    <source>
        <dbReference type="ARBA" id="ARBA00022737"/>
    </source>
</evidence>
<accession>A0ABN7S2B4</accession>
<dbReference type="SUPFAM" id="SSF48403">
    <property type="entry name" value="Ankyrin repeat"/>
    <property type="match status" value="1"/>
</dbReference>
<keyword evidence="6" id="KW-0802">TPR repeat</keyword>
<dbReference type="PANTHER" id="PTHR46358">
    <property type="entry name" value="TONSOKU-LIKE PROTEIN"/>
    <property type="match status" value="1"/>
</dbReference>
<feature type="compositionally biased region" description="Polar residues" evidence="7">
    <location>
        <begin position="1152"/>
        <end position="1176"/>
    </location>
</feature>
<evidence type="ECO:0000256" key="1">
    <source>
        <dbReference type="ARBA" id="ARBA00004123"/>
    </source>
</evidence>
<sequence>MDAMTPQNIKAENLAAWASYQDFQVPNMGERMSEVSTPPAFSPISSVDTQALEIYESPAPQQMQYEQSYPLQLTYPMTPAHQLFDPPQFTILSRAAASVMQHTDTERTGIVLFVEKNKHTTVEISHDCIQAGDTLLFSFGYKNIPLQTRHEKLISCSCSEQSGFVIINGKEGHQVYGGVNEEFVLNNYLMGSKMELKLSFKHNTSCFKPLIVDRMQNRGVSPIITMDIQVLDGNKNPKTKKQRVTLKVGSNVKREFEKFVGYPTQPTRARSKRISGRRTALAICDANSFKSDHSKKLLFKKSKKGSTLIIPASDTSLFEALAIRLDATTQSGKYSTEDIEDFSEREIELRKNILEQGSEFGVKIAAQLRYIGEAYDRLGDFNEALSFFHKLVDEANTSCVDFQKRSEAYYTRGKHFFDNGFINQAMPDVKEALKQISVQAKGGVAAFGCSKKKEEEMHRMRFKCEGLLAMIYTKRNQEGDKHKSQSRLNNAIRISKEHNLYEDKFDWFNIIAAEEANRGCYSSAETKFKEAMASIDHLKEKDVVNEKKFELFTCWGSMYIYQYKFQKAMELYRDAHAIYPKNQECKEIYKVLYLNDCQKKELEAVDPVDFEEIARMKDIMGDICFFFHDKFSNRVSKSTLLVGALARYTERLTALTEANSEKVASAHVTLATVHNELGDHESEIDHYRLAMEAESTPLEKRYKFLDEAVTSMQDAKKSNSCIVEFFEDVKTIFDSSAALKIGVLKQMKEFLSDNSSTIASSEDMIFEVTEELDQLESSSSQSVRELDSLEDNEEATPTDIKDRIKSVKLPKPMKQTNSNKPWWDLDRNRLGETLLQRKVIDLKLTDEPRAKLTEIEQLITVQKHPVNVWDNTGLTPLHEAANWGLPKVAKILLKNGAMVNALTHSNMEFEKEESGEGTKEGSITPLQDAIESLVGESSDIQLKKLEFIQVIVEYGPNVLRKNSKNETALKSYNRIKESIQYQYKSALTDDLKNKLDSVQTSLYQLTQAQRDNPRMIAEAAKSGKAGATATPTSTRRPPPRPTTPEEAIEVAPRRLQGVSRLMHDEDDDEQERDEREAKNPMKHFLKKVKRAGSISSGGSSDYGSLHQSNGGNSPRVSSSGSRKRRQSSPQREVRDSKRIQIVSSEDEDSRSHLSSLTLNSDPKPSEITSSMNISSTSKKRRLTVSYLNEDYARRRLRITIEDCVTIEILRHKIIKEIIRKEDRKHDTPQISIYVGEDVNDRVELTPSEVVSDSIDFDKNEGDIIFVKIHEWSTGFSTSTAIEEYRDIVRKAETTKSISLTGVVFQSNPSAHITAIMNIFSGPSLVDLNLSAQNLEPIFDKITLALPELQSLACLQLAKCRLTKSSLDMLANSTHPTLRSLDIQANVTGDIGPQLSKIIENFKELRDLKLCRMKLTDLTFETRMDLSQLTNLDISQNLKIGQMGLENIRMSLGDSFSLHTLEAAQITTSEDIVTPLTKLFLDTVQDLKHLNISKNNIKQEYIEDNLDDLESNCQLEVLNFSNNREITSNIVQNLLQTIPTLQEIILFGTKCSQSDFEPHQISKLKLSC</sequence>
<dbReference type="InterPro" id="IPR002110">
    <property type="entry name" value="Ankyrin_rpt"/>
</dbReference>
<feature type="region of interest" description="Disordered" evidence="7">
    <location>
        <begin position="776"/>
        <end position="799"/>
    </location>
</feature>
<dbReference type="InterPro" id="IPR036770">
    <property type="entry name" value="Ankyrin_rpt-contain_sf"/>
</dbReference>